<dbReference type="InterPro" id="IPR001193">
    <property type="entry name" value="MBTPS2"/>
</dbReference>
<evidence type="ECO:0000313" key="3">
    <source>
        <dbReference type="Proteomes" id="UP001336250"/>
    </source>
</evidence>
<gene>
    <name evidence="2" type="ORF">V4F39_09170</name>
</gene>
<organism evidence="2 3">
    <name type="scientific">Aquincola agrisoli</name>
    <dbReference type="NCBI Taxonomy" id="3119538"/>
    <lineage>
        <taxon>Bacteria</taxon>
        <taxon>Pseudomonadati</taxon>
        <taxon>Pseudomonadota</taxon>
        <taxon>Betaproteobacteria</taxon>
        <taxon>Burkholderiales</taxon>
        <taxon>Sphaerotilaceae</taxon>
        <taxon>Aquincola</taxon>
    </lineage>
</organism>
<dbReference type="GO" id="GO:0004222">
    <property type="term" value="F:metalloendopeptidase activity"/>
    <property type="evidence" value="ECO:0007669"/>
    <property type="project" value="InterPro"/>
</dbReference>
<dbReference type="Proteomes" id="UP001336250">
    <property type="component" value="Unassembled WGS sequence"/>
</dbReference>
<keyword evidence="1" id="KW-0472">Membrane</keyword>
<evidence type="ECO:0000256" key="1">
    <source>
        <dbReference type="SAM" id="Phobius"/>
    </source>
</evidence>
<dbReference type="EMBL" id="JAZIBG010000020">
    <property type="protein sequence ID" value="MEF7614079.1"/>
    <property type="molecule type" value="Genomic_DNA"/>
</dbReference>
<dbReference type="InterPro" id="IPR008792">
    <property type="entry name" value="PQQD"/>
</dbReference>
<feature type="transmembrane region" description="Helical" evidence="1">
    <location>
        <begin position="387"/>
        <end position="407"/>
    </location>
</feature>
<proteinExistence type="predicted"/>
<reference evidence="2 3" key="1">
    <citation type="submission" date="2024-02" db="EMBL/GenBank/DDBJ databases">
        <title>Genome sequence of Aquincola sp. MAHUQ-54.</title>
        <authorList>
            <person name="Huq M.A."/>
        </authorList>
    </citation>
    <scope>NUCLEOTIDE SEQUENCE [LARGE SCALE GENOMIC DNA]</scope>
    <source>
        <strain evidence="2 3">MAHUQ-54</strain>
    </source>
</reference>
<feature type="transmembrane region" description="Helical" evidence="1">
    <location>
        <begin position="289"/>
        <end position="310"/>
    </location>
</feature>
<dbReference type="Gene3D" id="2.40.50.100">
    <property type="match status" value="1"/>
</dbReference>
<feature type="transmembrane region" description="Helical" evidence="1">
    <location>
        <begin position="428"/>
        <end position="448"/>
    </location>
</feature>
<feature type="transmembrane region" description="Helical" evidence="1">
    <location>
        <begin position="255"/>
        <end position="277"/>
    </location>
</feature>
<accession>A0AAW9Q3Z2</accession>
<name>A0AAW9Q3Z2_9BURK</name>
<feature type="transmembrane region" description="Helical" evidence="1">
    <location>
        <begin position="229"/>
        <end position="249"/>
    </location>
</feature>
<dbReference type="AlphaFoldDB" id="A0AAW9Q3Z2"/>
<feature type="transmembrane region" description="Helical" evidence="1">
    <location>
        <begin position="154"/>
        <end position="176"/>
    </location>
</feature>
<dbReference type="GO" id="GO:0005737">
    <property type="term" value="C:cytoplasm"/>
    <property type="evidence" value="ECO:0007669"/>
    <property type="project" value="TreeGrafter"/>
</dbReference>
<dbReference type="GO" id="GO:0016020">
    <property type="term" value="C:membrane"/>
    <property type="evidence" value="ECO:0007669"/>
    <property type="project" value="InterPro"/>
</dbReference>
<sequence length="714" mass="77360">MMEAIHSPHWYRVAGLHPRLRRHVRVQRRPSRGTLWFVLQDGASGRHHRLNESAWRLAGRFDGQASVQQIWESLRALHGEAAPTQPDVVALLMQLDAAGLIQCERTPDVAALLRRGEDRRRTARRRAANPLAFRVPIADPSACLRPLAGLGRMLVGTPVLLLWLLAVGTAAVAAAMHWPELRSHAGLHMPTPRHLLMAWVCYPLVKAVHELAHALVVRAHGGEVHEVGITLLFFVPVPYVDASASNGFALRRHRMGVAAAGIMAELLLAAAALGVWLATEEGLVRDAAFVVLVICSVSTLLFNANPLLRFDGYFMLCDALDLPNLGPRSKAYLVWLVQRFGLGLQRIAPPAVARGEAPWFVAYGLAAAAYRFAVAVLIVLWTATQSAALGLVALAWALFGLLLQPLWRGLRFLCRDPRLAQRRGRAMAASLAGAAVVVGLVGVLPLPMATRAEGVVIAPEGARVRAGTAGFVAELLVADGQRVRRGQVLMRLEDPALPAERARVAAQLVAADVTHHQALFGNPVRAQAVAAEIDRLRADLQRLDERIGLLHVRSPADGTLVVPRPRDLPRRHVPQGAMLAYVIDGQPLELRVPVSQDDIDLVRGGTRSVAVRLADAPAIARPAVTLREVPAGGQALPSAALGDRGGGAWVTDPADPEGLRTLLPLFVVDLRVPQVPVERIGGRAWVRFDHGRAPLAAQLWRRARQAFLRHADPG</sequence>
<keyword evidence="3" id="KW-1185">Reference proteome</keyword>
<dbReference type="RefSeq" id="WP_332289116.1">
    <property type="nucleotide sequence ID" value="NZ_JAZIBG010000020.1"/>
</dbReference>
<feature type="transmembrane region" description="Helical" evidence="1">
    <location>
        <begin position="360"/>
        <end position="381"/>
    </location>
</feature>
<comment type="caution">
    <text evidence="2">The sequence shown here is derived from an EMBL/GenBank/DDBJ whole genome shotgun (WGS) entry which is preliminary data.</text>
</comment>
<keyword evidence="1" id="KW-0812">Transmembrane</keyword>
<keyword evidence="1" id="KW-1133">Transmembrane helix</keyword>
<dbReference type="GO" id="GO:0031293">
    <property type="term" value="P:membrane protein intracellular domain proteolysis"/>
    <property type="evidence" value="ECO:0007669"/>
    <property type="project" value="TreeGrafter"/>
</dbReference>
<dbReference type="Gene3D" id="1.10.10.1150">
    <property type="entry name" value="Coenzyme PQQ synthesis protein D (PqqD)"/>
    <property type="match status" value="1"/>
</dbReference>
<evidence type="ECO:0000313" key="2">
    <source>
        <dbReference type="EMBL" id="MEF7614079.1"/>
    </source>
</evidence>
<dbReference type="Pfam" id="PF05402">
    <property type="entry name" value="PqqD"/>
    <property type="match status" value="1"/>
</dbReference>
<dbReference type="PANTHER" id="PTHR13325">
    <property type="entry name" value="PROTEASE M50 MEMBRANE-BOUND TRANSCRIPTION FACTOR SITE 2 PROTEASE"/>
    <property type="match status" value="1"/>
</dbReference>
<dbReference type="PANTHER" id="PTHR13325:SF3">
    <property type="entry name" value="MEMBRANE-BOUND TRANSCRIPTION FACTOR SITE-2 PROTEASE"/>
    <property type="match status" value="1"/>
</dbReference>
<protein>
    <submittedName>
        <fullName evidence="2">PqqD family peptide modification chaperone</fullName>
    </submittedName>
</protein>
<dbReference type="SUPFAM" id="SSF111369">
    <property type="entry name" value="HlyD-like secretion proteins"/>
    <property type="match status" value="1"/>
</dbReference>
<feature type="transmembrane region" description="Helical" evidence="1">
    <location>
        <begin position="196"/>
        <end position="217"/>
    </location>
</feature>
<dbReference type="InterPro" id="IPR041881">
    <property type="entry name" value="PqqD_sf"/>
</dbReference>